<evidence type="ECO:0000313" key="2">
    <source>
        <dbReference type="Proteomes" id="UP000765509"/>
    </source>
</evidence>
<dbReference type="EMBL" id="AVOT02037117">
    <property type="protein sequence ID" value="MBW0531757.1"/>
    <property type="molecule type" value="Genomic_DNA"/>
</dbReference>
<accession>A0A9Q3F586</accession>
<keyword evidence="2" id="KW-1185">Reference proteome</keyword>
<evidence type="ECO:0000313" key="1">
    <source>
        <dbReference type="EMBL" id="MBW0531757.1"/>
    </source>
</evidence>
<name>A0A9Q3F586_9BASI</name>
<protein>
    <submittedName>
        <fullName evidence="1">Uncharacterized protein</fullName>
    </submittedName>
</protein>
<comment type="caution">
    <text evidence="1">The sequence shown here is derived from an EMBL/GenBank/DDBJ whole genome shotgun (WGS) entry which is preliminary data.</text>
</comment>
<organism evidence="1 2">
    <name type="scientific">Austropuccinia psidii MF-1</name>
    <dbReference type="NCBI Taxonomy" id="1389203"/>
    <lineage>
        <taxon>Eukaryota</taxon>
        <taxon>Fungi</taxon>
        <taxon>Dikarya</taxon>
        <taxon>Basidiomycota</taxon>
        <taxon>Pucciniomycotina</taxon>
        <taxon>Pucciniomycetes</taxon>
        <taxon>Pucciniales</taxon>
        <taxon>Sphaerophragmiaceae</taxon>
        <taxon>Austropuccinia</taxon>
    </lineage>
</organism>
<proteinExistence type="predicted"/>
<sequence length="215" mass="24116">MTESSPSVRPPSVLCGYGIFSWVGSPWSMPSSGHFDPSPIYDGYKAVEVLYPAFTELLRKARQFFQQYNPRSYKCHHCFVGKKPCQHPGMPLYNIKQYLWRKKEGPFGKEFPVSEAPTPDGTSGHSNCKYCGLLGLILFLCLALMNGSRKRDGERWTTGGRPIYSGSEAPISRIKNQGVVKQIRRITDSPTDMDSEGSDKLDGEVEVVKPLIDHH</sequence>
<gene>
    <name evidence="1" type="ORF">O181_071472</name>
</gene>
<dbReference type="AlphaFoldDB" id="A0A9Q3F586"/>
<reference evidence="1" key="1">
    <citation type="submission" date="2021-03" db="EMBL/GenBank/DDBJ databases">
        <title>Draft genome sequence of rust myrtle Austropuccinia psidii MF-1, a brazilian biotype.</title>
        <authorList>
            <person name="Quecine M.C."/>
            <person name="Pachon D.M.R."/>
            <person name="Bonatelli M.L."/>
            <person name="Correr F.H."/>
            <person name="Franceschini L.M."/>
            <person name="Leite T.F."/>
            <person name="Margarido G.R.A."/>
            <person name="Almeida C.A."/>
            <person name="Ferrarezi J.A."/>
            <person name="Labate C.A."/>
        </authorList>
    </citation>
    <scope>NUCLEOTIDE SEQUENCE</scope>
    <source>
        <strain evidence="1">MF-1</strain>
    </source>
</reference>
<dbReference type="Proteomes" id="UP000765509">
    <property type="component" value="Unassembled WGS sequence"/>
</dbReference>